<accession>A0A072MWZ9</accession>
<comment type="caution">
    <text evidence="3">The sequence shown here is derived from an EMBL/GenBank/DDBJ whole genome shotgun (WGS) entry which is preliminary data.</text>
</comment>
<feature type="signal peptide" evidence="1">
    <location>
        <begin position="1"/>
        <end position="21"/>
    </location>
</feature>
<dbReference type="EMBL" id="ANIE01000010">
    <property type="protein sequence ID" value="KEF29791.1"/>
    <property type="molecule type" value="Genomic_DNA"/>
</dbReference>
<evidence type="ECO:0000259" key="2">
    <source>
        <dbReference type="Pfam" id="PF13511"/>
    </source>
</evidence>
<reference evidence="3 4" key="1">
    <citation type="submission" date="2012-12" db="EMBL/GenBank/DDBJ databases">
        <title>Genome assembly of Marinobacter sp. AK21.</title>
        <authorList>
            <person name="Khatri I."/>
            <person name="Kumar R."/>
            <person name="Vaidya B."/>
            <person name="Subramanian S."/>
            <person name="Pinnaka A."/>
        </authorList>
    </citation>
    <scope>NUCLEOTIDE SEQUENCE [LARGE SCALE GENOMIC DNA]</scope>
    <source>
        <strain evidence="3 4">AK21</strain>
    </source>
</reference>
<dbReference type="Proteomes" id="UP000035057">
    <property type="component" value="Unassembled WGS sequence"/>
</dbReference>
<evidence type="ECO:0000256" key="1">
    <source>
        <dbReference type="SAM" id="SignalP"/>
    </source>
</evidence>
<dbReference type="Gene3D" id="2.60.40.10">
    <property type="entry name" value="Immunoglobulins"/>
    <property type="match status" value="1"/>
</dbReference>
<organism evidence="3 4">
    <name type="scientific">Marinobacter nitratireducens</name>
    <dbReference type="NCBI Taxonomy" id="1137280"/>
    <lineage>
        <taxon>Bacteria</taxon>
        <taxon>Pseudomonadati</taxon>
        <taxon>Pseudomonadota</taxon>
        <taxon>Gammaproteobacteria</taxon>
        <taxon>Pseudomonadales</taxon>
        <taxon>Marinobacteraceae</taxon>
        <taxon>Marinobacter</taxon>
    </lineage>
</organism>
<dbReference type="OrthoDB" id="6366673at2"/>
<feature type="domain" description="DUF4124" evidence="2">
    <location>
        <begin position="11"/>
        <end position="59"/>
    </location>
</feature>
<name>A0A072MWZ9_9GAMM</name>
<sequence>MNSSHGLLAATLIALSGPVSAEVYRNVDQYGNVTYSDEPSKGAETVDVKPVTTITLPKPQNVQKTDELRKEVEREGSVYDSVSFVYPENNQAFQSGSGDVQFEIRSTPDLQKGHKYEVTLDGQPVGQTAAGSITVNNVFRGTHTARVHIIDENGIQVKTGPSITFTVHRPVVNKRQPKQ</sequence>
<dbReference type="RefSeq" id="WP_036134849.1">
    <property type="nucleotide sequence ID" value="NZ_ANIE01000010.1"/>
</dbReference>
<evidence type="ECO:0000313" key="3">
    <source>
        <dbReference type="EMBL" id="KEF29791.1"/>
    </source>
</evidence>
<dbReference type="Pfam" id="PF13511">
    <property type="entry name" value="DUF4124"/>
    <property type="match status" value="1"/>
</dbReference>
<protein>
    <recommendedName>
        <fullName evidence="2">DUF4124 domain-containing protein</fullName>
    </recommendedName>
</protein>
<dbReference type="STRING" id="1137280.D777_00296"/>
<proteinExistence type="predicted"/>
<evidence type="ECO:0000313" key="4">
    <source>
        <dbReference type="Proteomes" id="UP000035057"/>
    </source>
</evidence>
<keyword evidence="4" id="KW-1185">Reference proteome</keyword>
<dbReference type="InterPro" id="IPR013783">
    <property type="entry name" value="Ig-like_fold"/>
</dbReference>
<keyword evidence="1" id="KW-0732">Signal</keyword>
<dbReference type="PATRIC" id="fig|1137280.3.peg.3445"/>
<gene>
    <name evidence="3" type="ORF">D777_00296</name>
</gene>
<feature type="chain" id="PRO_5001682062" description="DUF4124 domain-containing protein" evidence="1">
    <location>
        <begin position="22"/>
        <end position="179"/>
    </location>
</feature>
<dbReference type="AlphaFoldDB" id="A0A072MWZ9"/>
<dbReference type="InterPro" id="IPR025392">
    <property type="entry name" value="DUF4124"/>
</dbReference>